<dbReference type="PANTHER" id="PTHR43848">
    <property type="entry name" value="PUTRESCINE TRANSPORT SYSTEM PERMEASE PROTEIN POTI"/>
    <property type="match status" value="1"/>
</dbReference>
<feature type="transmembrane region" description="Helical" evidence="8">
    <location>
        <begin position="134"/>
        <end position="157"/>
    </location>
</feature>
<evidence type="ECO:0000259" key="9">
    <source>
        <dbReference type="PROSITE" id="PS50928"/>
    </source>
</evidence>
<reference evidence="10" key="2">
    <citation type="submission" date="2021-04" db="EMBL/GenBank/DDBJ databases">
        <authorList>
            <person name="Gilroy R."/>
        </authorList>
    </citation>
    <scope>NUCLEOTIDE SEQUENCE</scope>
    <source>
        <strain evidence="10">1282</strain>
    </source>
</reference>
<reference evidence="10" key="1">
    <citation type="journal article" date="2021" name="PeerJ">
        <title>Extensive microbial diversity within the chicken gut microbiome revealed by metagenomics and culture.</title>
        <authorList>
            <person name="Gilroy R."/>
            <person name="Ravi A."/>
            <person name="Getino M."/>
            <person name="Pursley I."/>
            <person name="Horton D.L."/>
            <person name="Alikhan N.F."/>
            <person name="Baker D."/>
            <person name="Gharbi K."/>
            <person name="Hall N."/>
            <person name="Watson M."/>
            <person name="Adriaenssens E.M."/>
            <person name="Foster-Nyarko E."/>
            <person name="Jarju S."/>
            <person name="Secka A."/>
            <person name="Antonio M."/>
            <person name="Oren A."/>
            <person name="Chaudhuri R.R."/>
            <person name="La Ragione R."/>
            <person name="Hildebrand F."/>
            <person name="Pallen M.J."/>
        </authorList>
    </citation>
    <scope>NUCLEOTIDE SEQUENCE</scope>
    <source>
        <strain evidence="10">1282</strain>
    </source>
</reference>
<comment type="subcellular location">
    <subcellularLocation>
        <location evidence="1 8">Cell membrane</location>
        <topology evidence="1 8">Multi-pass membrane protein</topology>
    </subcellularLocation>
</comment>
<name>A0A9D1YD38_9FIRM</name>
<dbReference type="Pfam" id="PF00528">
    <property type="entry name" value="BPD_transp_1"/>
    <property type="match status" value="1"/>
</dbReference>
<feature type="transmembrane region" description="Helical" evidence="8">
    <location>
        <begin position="65"/>
        <end position="89"/>
    </location>
</feature>
<feature type="transmembrane region" description="Helical" evidence="8">
    <location>
        <begin position="178"/>
        <end position="203"/>
    </location>
</feature>
<sequence length="273" mass="30377">MRKVGSRLYVCLIFLFLYAPILVLIVFSFNDTETASRTVWSGFSLKWYQRLFEDRLILEALRNTLLIAVIAALGSTVLGTMAAIGINSMKKLPRRIMMNVTNFPMVNPEIVTGVSLMLLFVFAVGLFGGRSLGMGSLIAAHITFCLPYVILSVLPKLRQMDPNLYEAAQDLGCPPVRAFFRVVLPEIAPGIVTGAIMAFTLSIDDFVISYFTSGTTQTLPIYIYSMTRRRISPEINALSTVLFAAVLVLLVIVNVRQAKDRPRKREKREGESA</sequence>
<dbReference type="AlphaFoldDB" id="A0A9D1YD38"/>
<evidence type="ECO:0000256" key="8">
    <source>
        <dbReference type="RuleBase" id="RU363032"/>
    </source>
</evidence>
<feature type="transmembrane region" description="Helical" evidence="8">
    <location>
        <begin position="110"/>
        <end position="128"/>
    </location>
</feature>
<dbReference type="PROSITE" id="PS50928">
    <property type="entry name" value="ABC_TM1"/>
    <property type="match status" value="1"/>
</dbReference>
<dbReference type="EMBL" id="DXDU01000102">
    <property type="protein sequence ID" value="HIY26746.1"/>
    <property type="molecule type" value="Genomic_DNA"/>
</dbReference>
<dbReference type="PANTHER" id="PTHR43848:SF2">
    <property type="entry name" value="PUTRESCINE TRANSPORT SYSTEM PERMEASE PROTEIN POTI"/>
    <property type="match status" value="1"/>
</dbReference>
<evidence type="ECO:0000256" key="1">
    <source>
        <dbReference type="ARBA" id="ARBA00004651"/>
    </source>
</evidence>
<organism evidence="10 11">
    <name type="scientific">Candidatus Acutalibacter pullistercoris</name>
    <dbReference type="NCBI Taxonomy" id="2838418"/>
    <lineage>
        <taxon>Bacteria</taxon>
        <taxon>Bacillati</taxon>
        <taxon>Bacillota</taxon>
        <taxon>Clostridia</taxon>
        <taxon>Eubacteriales</taxon>
        <taxon>Acutalibacteraceae</taxon>
        <taxon>Acutalibacter</taxon>
    </lineage>
</organism>
<proteinExistence type="inferred from homology"/>
<feature type="transmembrane region" description="Helical" evidence="8">
    <location>
        <begin position="235"/>
        <end position="255"/>
    </location>
</feature>
<dbReference type="InterPro" id="IPR000515">
    <property type="entry name" value="MetI-like"/>
</dbReference>
<dbReference type="Proteomes" id="UP000823915">
    <property type="component" value="Unassembled WGS sequence"/>
</dbReference>
<dbReference type="GO" id="GO:0055085">
    <property type="term" value="P:transmembrane transport"/>
    <property type="evidence" value="ECO:0007669"/>
    <property type="project" value="InterPro"/>
</dbReference>
<dbReference type="Gene3D" id="1.10.3720.10">
    <property type="entry name" value="MetI-like"/>
    <property type="match status" value="1"/>
</dbReference>
<keyword evidence="5 8" id="KW-0812">Transmembrane</keyword>
<feature type="domain" description="ABC transmembrane type-1" evidence="9">
    <location>
        <begin position="61"/>
        <end position="253"/>
    </location>
</feature>
<feature type="transmembrane region" description="Helical" evidence="8">
    <location>
        <begin position="7"/>
        <end position="29"/>
    </location>
</feature>
<keyword evidence="3 8" id="KW-0813">Transport</keyword>
<evidence type="ECO:0000256" key="4">
    <source>
        <dbReference type="ARBA" id="ARBA00022475"/>
    </source>
</evidence>
<keyword evidence="4" id="KW-1003">Cell membrane</keyword>
<dbReference type="GO" id="GO:0005886">
    <property type="term" value="C:plasma membrane"/>
    <property type="evidence" value="ECO:0007669"/>
    <property type="project" value="UniProtKB-SubCell"/>
</dbReference>
<keyword evidence="7 8" id="KW-0472">Membrane</keyword>
<evidence type="ECO:0000256" key="2">
    <source>
        <dbReference type="ARBA" id="ARBA00007069"/>
    </source>
</evidence>
<accession>A0A9D1YD38</accession>
<protein>
    <submittedName>
        <fullName evidence="10">ABC transporter permease</fullName>
    </submittedName>
</protein>
<dbReference type="SUPFAM" id="SSF161098">
    <property type="entry name" value="MetI-like"/>
    <property type="match status" value="1"/>
</dbReference>
<dbReference type="InterPro" id="IPR035906">
    <property type="entry name" value="MetI-like_sf"/>
</dbReference>
<evidence type="ECO:0000256" key="5">
    <source>
        <dbReference type="ARBA" id="ARBA00022692"/>
    </source>
</evidence>
<comment type="caution">
    <text evidence="10">The sequence shown here is derived from an EMBL/GenBank/DDBJ whole genome shotgun (WGS) entry which is preliminary data.</text>
</comment>
<evidence type="ECO:0000313" key="11">
    <source>
        <dbReference type="Proteomes" id="UP000823915"/>
    </source>
</evidence>
<dbReference type="CDD" id="cd06261">
    <property type="entry name" value="TM_PBP2"/>
    <property type="match status" value="1"/>
</dbReference>
<evidence type="ECO:0000256" key="7">
    <source>
        <dbReference type="ARBA" id="ARBA00023136"/>
    </source>
</evidence>
<comment type="similarity">
    <text evidence="2">Belongs to the binding-protein-dependent transport system permease family. CysTW subfamily.</text>
</comment>
<dbReference type="InterPro" id="IPR051789">
    <property type="entry name" value="Bact_Polyamine_Transport"/>
</dbReference>
<evidence type="ECO:0000256" key="6">
    <source>
        <dbReference type="ARBA" id="ARBA00022989"/>
    </source>
</evidence>
<keyword evidence="6 8" id="KW-1133">Transmembrane helix</keyword>
<evidence type="ECO:0000256" key="3">
    <source>
        <dbReference type="ARBA" id="ARBA00022448"/>
    </source>
</evidence>
<gene>
    <name evidence="10" type="ORF">H9838_06180</name>
</gene>
<evidence type="ECO:0000313" key="10">
    <source>
        <dbReference type="EMBL" id="HIY26746.1"/>
    </source>
</evidence>